<evidence type="ECO:0000256" key="1">
    <source>
        <dbReference type="ARBA" id="ARBA00007178"/>
    </source>
</evidence>
<evidence type="ECO:0000256" key="3">
    <source>
        <dbReference type="ARBA" id="ARBA00023129"/>
    </source>
</evidence>
<dbReference type="InterPro" id="IPR011051">
    <property type="entry name" value="RmlC_Cupin_sf"/>
</dbReference>
<dbReference type="CDD" id="cd02242">
    <property type="entry name" value="cupin_11S_legumin_N"/>
    <property type="match status" value="1"/>
</dbReference>
<evidence type="ECO:0000313" key="7">
    <source>
        <dbReference type="EMBL" id="WOH01770.1"/>
    </source>
</evidence>
<dbReference type="SUPFAM" id="SSF51182">
    <property type="entry name" value="RmlC-like cupins"/>
    <property type="match status" value="1"/>
</dbReference>
<keyword evidence="2" id="KW-0758">Storage protein</keyword>
<evidence type="ECO:0000256" key="5">
    <source>
        <dbReference type="SAM" id="MobiDB-lite"/>
    </source>
</evidence>
<evidence type="ECO:0000256" key="2">
    <source>
        <dbReference type="ARBA" id="ARBA00022761"/>
    </source>
</evidence>
<dbReference type="CDD" id="cd02243">
    <property type="entry name" value="cupin_11S_legumin_C"/>
    <property type="match status" value="1"/>
</dbReference>
<dbReference type="GO" id="GO:0045735">
    <property type="term" value="F:nutrient reservoir activity"/>
    <property type="evidence" value="ECO:0007669"/>
    <property type="project" value="UniProtKB-KW"/>
</dbReference>
<keyword evidence="6" id="KW-0732">Signal</keyword>
<name>A0A164Z2U8_DAUCS</name>
<comment type="similarity">
    <text evidence="1">Belongs to the 11S seed storage protein (globulins) family.</text>
</comment>
<dbReference type="KEGG" id="dcr:108222201"/>
<evidence type="ECO:0000256" key="6">
    <source>
        <dbReference type="SAM" id="SignalP"/>
    </source>
</evidence>
<dbReference type="SMART" id="SM00835">
    <property type="entry name" value="Cupin_1"/>
    <property type="match status" value="2"/>
</dbReference>
<keyword evidence="3" id="KW-0708">Seed storage protein</keyword>
<dbReference type="Proteomes" id="UP000077755">
    <property type="component" value="Chromosome 5"/>
</dbReference>
<feature type="signal peptide" evidence="6">
    <location>
        <begin position="1"/>
        <end position="21"/>
    </location>
</feature>
<dbReference type="PRINTS" id="PR00439">
    <property type="entry name" value="11SGLOBULIN"/>
</dbReference>
<dbReference type="Gramene" id="KZM95241">
    <property type="protein sequence ID" value="KZM95241"/>
    <property type="gene ID" value="DCAR_018483"/>
</dbReference>
<dbReference type="EMBL" id="CP093347">
    <property type="protein sequence ID" value="WOH01770.1"/>
    <property type="molecule type" value="Genomic_DNA"/>
</dbReference>
<reference evidence="7" key="1">
    <citation type="journal article" date="2016" name="Nat. Genet.">
        <title>A high-quality carrot genome assembly provides new insights into carotenoid accumulation and asterid genome evolution.</title>
        <authorList>
            <person name="Iorizzo M."/>
            <person name="Ellison S."/>
            <person name="Senalik D."/>
            <person name="Zeng P."/>
            <person name="Satapoomin P."/>
            <person name="Huang J."/>
            <person name="Bowman M."/>
            <person name="Iovene M."/>
            <person name="Sanseverino W."/>
            <person name="Cavagnaro P."/>
            <person name="Yildiz M."/>
            <person name="Macko-Podgorni A."/>
            <person name="Moranska E."/>
            <person name="Grzebelus E."/>
            <person name="Grzebelus D."/>
            <person name="Ashrafi H."/>
            <person name="Zheng Z."/>
            <person name="Cheng S."/>
            <person name="Spooner D."/>
            <person name="Van Deynze A."/>
            <person name="Simon P."/>
        </authorList>
    </citation>
    <scope>NUCLEOTIDE SEQUENCE</scope>
    <source>
        <tissue evidence="7">Leaf</tissue>
    </source>
</reference>
<gene>
    <name evidence="7" type="ORF">DCAR_0521155</name>
</gene>
<dbReference type="InterPro" id="IPR050253">
    <property type="entry name" value="Seed_Storage-Functional"/>
</dbReference>
<dbReference type="OrthoDB" id="2016041at2759"/>
<evidence type="ECO:0000313" key="8">
    <source>
        <dbReference type="Proteomes" id="UP000077755"/>
    </source>
</evidence>
<reference evidence="7" key="2">
    <citation type="submission" date="2022-03" db="EMBL/GenBank/DDBJ databases">
        <title>Draft title - Genomic analysis of global carrot germplasm unveils the trajectory of domestication and the origin of high carotenoid orange carrot.</title>
        <authorList>
            <person name="Iorizzo M."/>
            <person name="Ellison S."/>
            <person name="Senalik D."/>
            <person name="Macko-Podgorni A."/>
            <person name="Grzebelus D."/>
            <person name="Bostan H."/>
            <person name="Rolling W."/>
            <person name="Curaba J."/>
            <person name="Simon P."/>
        </authorList>
    </citation>
    <scope>NUCLEOTIDE SEQUENCE</scope>
    <source>
        <tissue evidence="7">Leaf</tissue>
    </source>
</reference>
<dbReference type="OMA" id="CHEAYQQ"/>
<dbReference type="InterPro" id="IPR006044">
    <property type="entry name" value="11S_seedstore_pln"/>
</dbReference>
<accession>A0A164Z2U8</accession>
<proteinExistence type="inferred from homology"/>
<dbReference type="InterPro" id="IPR014710">
    <property type="entry name" value="RmlC-like_jellyroll"/>
</dbReference>
<organism evidence="7 8">
    <name type="scientific">Daucus carota subsp. sativus</name>
    <name type="common">Carrot</name>
    <dbReference type="NCBI Taxonomy" id="79200"/>
    <lineage>
        <taxon>Eukaryota</taxon>
        <taxon>Viridiplantae</taxon>
        <taxon>Streptophyta</taxon>
        <taxon>Embryophyta</taxon>
        <taxon>Tracheophyta</taxon>
        <taxon>Spermatophyta</taxon>
        <taxon>Magnoliopsida</taxon>
        <taxon>eudicotyledons</taxon>
        <taxon>Gunneridae</taxon>
        <taxon>Pentapetalae</taxon>
        <taxon>asterids</taxon>
        <taxon>campanulids</taxon>
        <taxon>Apiales</taxon>
        <taxon>Apiaceae</taxon>
        <taxon>Apioideae</taxon>
        <taxon>Scandiceae</taxon>
        <taxon>Daucinae</taxon>
        <taxon>Daucus</taxon>
        <taxon>Daucus sect. Daucus</taxon>
    </lineage>
</organism>
<dbReference type="PANTHER" id="PTHR31189:SF48">
    <property type="entry name" value="LEGUMIN B"/>
    <property type="match status" value="1"/>
</dbReference>
<protein>
    <submittedName>
        <fullName evidence="7">Uncharacterized protein</fullName>
    </submittedName>
</protein>
<dbReference type="Gene3D" id="2.60.120.10">
    <property type="entry name" value="Jelly Rolls"/>
    <property type="match status" value="2"/>
</dbReference>
<dbReference type="AlphaFoldDB" id="A0A164Z2U8"/>
<dbReference type="InterPro" id="IPR006045">
    <property type="entry name" value="Cupin_1"/>
</dbReference>
<dbReference type="FunFam" id="2.60.120.10:FF:000073">
    <property type="entry name" value="Glycinin G1"/>
    <property type="match status" value="1"/>
</dbReference>
<feature type="compositionally biased region" description="Basic and acidic residues" evidence="5">
    <location>
        <begin position="245"/>
        <end position="262"/>
    </location>
</feature>
<feature type="region of interest" description="Disordered" evidence="5">
    <location>
        <begin position="242"/>
        <end position="268"/>
    </location>
</feature>
<evidence type="ECO:0000256" key="4">
    <source>
        <dbReference type="ARBA" id="ARBA00023157"/>
    </source>
</evidence>
<dbReference type="Pfam" id="PF00190">
    <property type="entry name" value="Cupin_1"/>
    <property type="match status" value="2"/>
</dbReference>
<keyword evidence="4" id="KW-1015">Disulfide bond</keyword>
<feature type="chain" id="PRO_5043612950" evidence="6">
    <location>
        <begin position="22"/>
        <end position="451"/>
    </location>
</feature>
<keyword evidence="8" id="KW-1185">Reference proteome</keyword>
<dbReference type="PANTHER" id="PTHR31189">
    <property type="entry name" value="OS03G0336100 PROTEIN-RELATED"/>
    <property type="match status" value="1"/>
</dbReference>
<sequence>MGFKLCLISLISLIFLHGCIATRLQDQQECNFDRLTAMQPATSIEAEGGKTEFWSPDTKPFRCAGVAFLKHTIRRQGLLVPSYVNSVLMVFVEEGRGFYGVVLPGCPETFQSPQDQKGERMRDRHQKIENFKKGDVLIFKAGITHWMYNNGDQDIKLVVMFDTTNRANQLDSIPQRFYVLGNPQGQMQGQQQQQPLMQQFHGDSILKGFDAESLSAAFKVNQEMGRRVRGENVKQGHIITVQKELQVERPQKQSQPEDRQDNGIEETSCSENLRINIDKMDIADIFNPQAGQITSLNSHHLPILSQVKLSAERGLLRKNAMMAPHWVLNAHTIIYSTDGEARIQIANNQGKQVFDDRVQQGQLVLVPQNFAVMIQAGNQGFRWISFKTNDNAMITPIAGRNSVFRGLPVSILANILQISEEQASKLKYSNAETILFVPPQQRSQGERFTSA</sequence>